<evidence type="ECO:0000313" key="3">
    <source>
        <dbReference type="Proteomes" id="UP000014480"/>
    </source>
</evidence>
<dbReference type="Pfam" id="PF00190">
    <property type="entry name" value="Cupin_1"/>
    <property type="match status" value="1"/>
</dbReference>
<dbReference type="InterPro" id="IPR047121">
    <property type="entry name" value="YjiB-like"/>
</dbReference>
<name>N4VCJ9_COLOR</name>
<gene>
    <name evidence="2" type="primary">yjlB-1</name>
    <name evidence="2" type="ORF">Cob_v005375</name>
</gene>
<dbReference type="InterPro" id="IPR014710">
    <property type="entry name" value="RmlC-like_jellyroll"/>
</dbReference>
<dbReference type="SUPFAM" id="SSF51182">
    <property type="entry name" value="RmlC-like cupins"/>
    <property type="match status" value="1"/>
</dbReference>
<accession>N4VCJ9</accession>
<dbReference type="AlphaFoldDB" id="N4VCJ9"/>
<dbReference type="PANTHER" id="PTHR36448">
    <property type="entry name" value="BLR7373 PROTEIN"/>
    <property type="match status" value="1"/>
</dbReference>
<dbReference type="PANTHER" id="PTHR36448:SF2">
    <property type="entry name" value="CUPIN TYPE-1 DOMAIN-CONTAINING PROTEIN"/>
    <property type="match status" value="1"/>
</dbReference>
<keyword evidence="3" id="KW-1185">Reference proteome</keyword>
<feature type="domain" description="Cupin type-1" evidence="1">
    <location>
        <begin position="63"/>
        <end position="115"/>
    </location>
</feature>
<dbReference type="eggNOG" id="ENOG502SBBY">
    <property type="taxonomic scope" value="Eukaryota"/>
</dbReference>
<reference evidence="3" key="1">
    <citation type="journal article" date="2013" name="New Phytol.">
        <title>Comparative genomic and transcriptomic analyses reveal the hemibiotrophic stage shift of Colletotrichum fungi.</title>
        <authorList>
            <person name="Gan P."/>
            <person name="Ikeda K."/>
            <person name="Irieda H."/>
            <person name="Narusaka M."/>
            <person name="O'Connell R.J."/>
            <person name="Narusaka Y."/>
            <person name="Takano Y."/>
            <person name="Kubo Y."/>
            <person name="Shirasu K."/>
        </authorList>
    </citation>
    <scope>NUCLEOTIDE SEQUENCE [LARGE SCALE GENOMIC DNA]</scope>
    <source>
        <strain evidence="3">104-T / ATCC 96160 / CBS 514.97 / LARS 414 / MAFF 240422</strain>
    </source>
</reference>
<reference evidence="3" key="2">
    <citation type="journal article" date="2019" name="Mol. Plant Microbe Interact.">
        <title>Genome sequence resources for four phytopathogenic fungi from the Colletotrichum orbiculare species complex.</title>
        <authorList>
            <person name="Gan P."/>
            <person name="Tsushima A."/>
            <person name="Narusaka M."/>
            <person name="Narusaka Y."/>
            <person name="Takano Y."/>
            <person name="Kubo Y."/>
            <person name="Shirasu K."/>
        </authorList>
    </citation>
    <scope>GENOME REANNOTATION</scope>
    <source>
        <strain evidence="3">104-T / ATCC 96160 / CBS 514.97 / LARS 414 / MAFF 240422</strain>
    </source>
</reference>
<sequence>MEAYAQPETYSVKRTAYCPSNHLPVLIYRGVLGDSIDEETASDKLQRHGWVKKGTWGTIKLKHFHPNTHECYGIFQGSSELVFGEGTSDPKGSGVTCNVKAGDVVVVPAGVAHASTPEAKEDTEAEYRYIGVYPEDSPHYLSELGKKDLEEKAGLIEEVAAVPVPPQDPLYGRSGPLVTIWKSATGYSVE</sequence>
<protein>
    <recommendedName>
        <fullName evidence="1">Cupin type-1 domain-containing protein</fullName>
    </recommendedName>
</protein>
<evidence type="ECO:0000259" key="1">
    <source>
        <dbReference type="Pfam" id="PF00190"/>
    </source>
</evidence>
<comment type="caution">
    <text evidence="2">The sequence shown here is derived from an EMBL/GenBank/DDBJ whole genome shotgun (WGS) entry which is preliminary data.</text>
</comment>
<proteinExistence type="predicted"/>
<dbReference type="Proteomes" id="UP000014480">
    <property type="component" value="Unassembled WGS sequence"/>
</dbReference>
<evidence type="ECO:0000313" key="2">
    <source>
        <dbReference type="EMBL" id="TDZ21792.1"/>
    </source>
</evidence>
<dbReference type="InterPro" id="IPR006045">
    <property type="entry name" value="Cupin_1"/>
</dbReference>
<organism evidence="2 3">
    <name type="scientific">Colletotrichum orbiculare (strain 104-T / ATCC 96160 / CBS 514.97 / LARS 414 / MAFF 240422)</name>
    <name type="common">Cucumber anthracnose fungus</name>
    <name type="synonym">Colletotrichum lagenarium</name>
    <dbReference type="NCBI Taxonomy" id="1213857"/>
    <lineage>
        <taxon>Eukaryota</taxon>
        <taxon>Fungi</taxon>
        <taxon>Dikarya</taxon>
        <taxon>Ascomycota</taxon>
        <taxon>Pezizomycotina</taxon>
        <taxon>Sordariomycetes</taxon>
        <taxon>Hypocreomycetidae</taxon>
        <taxon>Glomerellales</taxon>
        <taxon>Glomerellaceae</taxon>
        <taxon>Colletotrichum</taxon>
        <taxon>Colletotrichum orbiculare species complex</taxon>
    </lineage>
</organism>
<dbReference type="OrthoDB" id="2446447at2759"/>
<dbReference type="InterPro" id="IPR011051">
    <property type="entry name" value="RmlC_Cupin_sf"/>
</dbReference>
<dbReference type="Gene3D" id="2.60.120.10">
    <property type="entry name" value="Jelly Rolls"/>
    <property type="match status" value="1"/>
</dbReference>
<dbReference type="EMBL" id="AMCV02000013">
    <property type="protein sequence ID" value="TDZ21792.1"/>
    <property type="molecule type" value="Genomic_DNA"/>
</dbReference>
<dbReference type="HOGENOM" id="CLU_084522_1_0_1"/>
<dbReference type="CDD" id="cd02219">
    <property type="entry name" value="cupin_YjlB-like"/>
    <property type="match status" value="1"/>
</dbReference>